<keyword evidence="2" id="KW-1185">Reference proteome</keyword>
<sequence>MTLDVVGRYRTGKRETWMRTFDNLAAAIAGQSKRIIGRDGVNAIWEQIAFYNYVPVVAASGSRTPPSEAHFALGAPPFEILLDNLRPNAILVCGYRLWARFIPRHASGYADNVWKPSTPFASITERNIPALRMVHPSTGYSPSFWTPFIEELLERAHEK</sequence>
<dbReference type="EMBL" id="JBHSLU010000063">
    <property type="protein sequence ID" value="MFC5507535.1"/>
    <property type="molecule type" value="Genomic_DNA"/>
</dbReference>
<protein>
    <recommendedName>
        <fullName evidence="3">Uracil-DNA glycosylase-like domain-containing protein</fullName>
    </recommendedName>
</protein>
<evidence type="ECO:0000313" key="1">
    <source>
        <dbReference type="EMBL" id="MFC5507535.1"/>
    </source>
</evidence>
<accession>A0ABW0P541</accession>
<evidence type="ECO:0008006" key="3">
    <source>
        <dbReference type="Google" id="ProtNLM"/>
    </source>
</evidence>
<gene>
    <name evidence="1" type="ORF">ACFPN9_20035</name>
</gene>
<organism evidence="1 2">
    <name type="scientific">Bosea massiliensis</name>
    <dbReference type="NCBI Taxonomy" id="151419"/>
    <lineage>
        <taxon>Bacteria</taxon>
        <taxon>Pseudomonadati</taxon>
        <taxon>Pseudomonadota</taxon>
        <taxon>Alphaproteobacteria</taxon>
        <taxon>Hyphomicrobiales</taxon>
        <taxon>Boseaceae</taxon>
        <taxon>Bosea</taxon>
    </lineage>
</organism>
<evidence type="ECO:0000313" key="2">
    <source>
        <dbReference type="Proteomes" id="UP001596060"/>
    </source>
</evidence>
<comment type="caution">
    <text evidence="1">The sequence shown here is derived from an EMBL/GenBank/DDBJ whole genome shotgun (WGS) entry which is preliminary data.</text>
</comment>
<reference evidence="2" key="1">
    <citation type="journal article" date="2019" name="Int. J. Syst. Evol. Microbiol.">
        <title>The Global Catalogue of Microorganisms (GCM) 10K type strain sequencing project: providing services to taxonomists for standard genome sequencing and annotation.</title>
        <authorList>
            <consortium name="The Broad Institute Genomics Platform"/>
            <consortium name="The Broad Institute Genome Sequencing Center for Infectious Disease"/>
            <person name="Wu L."/>
            <person name="Ma J."/>
        </authorList>
    </citation>
    <scope>NUCLEOTIDE SEQUENCE [LARGE SCALE GENOMIC DNA]</scope>
    <source>
        <strain evidence="2">CCUG 43117</strain>
    </source>
</reference>
<dbReference type="Proteomes" id="UP001596060">
    <property type="component" value="Unassembled WGS sequence"/>
</dbReference>
<dbReference type="RefSeq" id="WP_377817469.1">
    <property type="nucleotide sequence ID" value="NZ_JBHSLU010000063.1"/>
</dbReference>
<proteinExistence type="predicted"/>
<name>A0ABW0P541_9HYPH</name>